<evidence type="ECO:0000256" key="8">
    <source>
        <dbReference type="SAM" id="Phobius"/>
    </source>
</evidence>
<feature type="transmembrane region" description="Helical" evidence="8">
    <location>
        <begin position="214"/>
        <end position="235"/>
    </location>
</feature>
<evidence type="ECO:0000259" key="11">
    <source>
        <dbReference type="PROSITE" id="PS50990"/>
    </source>
</evidence>
<dbReference type="Pfam" id="PF00664">
    <property type="entry name" value="ABC_membrane"/>
    <property type="match status" value="1"/>
</dbReference>
<feature type="domain" description="ABC transporter" evidence="9">
    <location>
        <begin position="494"/>
        <end position="721"/>
    </location>
</feature>
<feature type="domain" description="Peptidase C39" evidence="11">
    <location>
        <begin position="28"/>
        <end position="147"/>
    </location>
</feature>
<evidence type="ECO:0000256" key="5">
    <source>
        <dbReference type="ARBA" id="ARBA00022840"/>
    </source>
</evidence>
<evidence type="ECO:0000313" key="13">
    <source>
        <dbReference type="Proteomes" id="UP000028701"/>
    </source>
</evidence>
<proteinExistence type="inferred from homology"/>
<dbReference type="InterPro" id="IPR003593">
    <property type="entry name" value="AAA+_ATPase"/>
</dbReference>
<dbReference type="GO" id="GO:0140359">
    <property type="term" value="F:ABC-type transporter activity"/>
    <property type="evidence" value="ECO:0007669"/>
    <property type="project" value="InterPro"/>
</dbReference>
<keyword evidence="4" id="KW-0547">Nucleotide-binding</keyword>
<gene>
    <name evidence="12" type="ORF">RRU01S_27_00620</name>
</gene>
<feature type="transmembrane region" description="Helical" evidence="8">
    <location>
        <begin position="403"/>
        <end position="425"/>
    </location>
</feature>
<evidence type="ECO:0000256" key="3">
    <source>
        <dbReference type="ARBA" id="ARBA00022692"/>
    </source>
</evidence>
<feature type="transmembrane region" description="Helical" evidence="8">
    <location>
        <begin position="288"/>
        <end position="313"/>
    </location>
</feature>
<name>A0A081D178_9HYPH</name>
<reference evidence="12 13" key="1">
    <citation type="submission" date="2014-08" db="EMBL/GenBank/DDBJ databases">
        <title>Whole genome shotgun sequence of Rhizobium rubi NBRC 13261.</title>
        <authorList>
            <person name="Katano-Makiyama Y."/>
            <person name="Hosoyama A."/>
            <person name="Hashimoto M."/>
            <person name="Hosoyama Y."/>
            <person name="Noguchi M."/>
            <person name="Tsuchikane K."/>
            <person name="Uohara A."/>
            <person name="Ohji S."/>
            <person name="Ichikawa N."/>
            <person name="Kimura A."/>
            <person name="Yamazoe A."/>
            <person name="Fujita N."/>
        </authorList>
    </citation>
    <scope>NUCLEOTIDE SEQUENCE [LARGE SCALE GENOMIC DNA]</scope>
    <source>
        <strain evidence="12 13">NBRC 13261</strain>
    </source>
</reference>
<evidence type="ECO:0000313" key="12">
    <source>
        <dbReference type="EMBL" id="GAK72674.1"/>
    </source>
</evidence>
<dbReference type="PROSITE" id="PS50929">
    <property type="entry name" value="ABC_TM1F"/>
    <property type="match status" value="1"/>
</dbReference>
<dbReference type="InterPro" id="IPR017871">
    <property type="entry name" value="ABC_transporter-like_CS"/>
</dbReference>
<dbReference type="InterPro" id="IPR036640">
    <property type="entry name" value="ABC1_TM_sf"/>
</dbReference>
<dbReference type="GO" id="GO:0005524">
    <property type="term" value="F:ATP binding"/>
    <property type="evidence" value="ECO:0007669"/>
    <property type="project" value="UniProtKB-KW"/>
</dbReference>
<dbReference type="Pfam" id="PF03412">
    <property type="entry name" value="Peptidase_C39"/>
    <property type="match status" value="1"/>
</dbReference>
<keyword evidence="5 12" id="KW-0067">ATP-binding</keyword>
<comment type="subcellular location">
    <subcellularLocation>
        <location evidence="1">Cell membrane</location>
        <topology evidence="1">Multi-pass membrane protein</topology>
    </subcellularLocation>
</comment>
<dbReference type="InterPro" id="IPR033838">
    <property type="entry name" value="CvaB_peptidase"/>
</dbReference>
<organism evidence="12 13">
    <name type="scientific">Agrobacterium rubi TR3 = NBRC 13261</name>
    <dbReference type="NCBI Taxonomy" id="1368415"/>
    <lineage>
        <taxon>Bacteria</taxon>
        <taxon>Pseudomonadati</taxon>
        <taxon>Pseudomonadota</taxon>
        <taxon>Alphaproteobacteria</taxon>
        <taxon>Hyphomicrobiales</taxon>
        <taxon>Rhizobiaceae</taxon>
        <taxon>Rhizobium/Agrobacterium group</taxon>
        <taxon>Agrobacterium</taxon>
    </lineage>
</organism>
<feature type="transmembrane region" description="Helical" evidence="8">
    <location>
        <begin position="178"/>
        <end position="202"/>
    </location>
</feature>
<keyword evidence="7 8" id="KW-0472">Membrane</keyword>
<comment type="similarity">
    <text evidence="2">Belongs to the ABC transporter superfamily.</text>
</comment>
<dbReference type="SMART" id="SM00382">
    <property type="entry name" value="AAA"/>
    <property type="match status" value="1"/>
</dbReference>
<dbReference type="SUPFAM" id="SSF52540">
    <property type="entry name" value="P-loop containing nucleoside triphosphate hydrolases"/>
    <property type="match status" value="1"/>
</dbReference>
<evidence type="ECO:0000256" key="6">
    <source>
        <dbReference type="ARBA" id="ARBA00022989"/>
    </source>
</evidence>
<dbReference type="Proteomes" id="UP000028701">
    <property type="component" value="Unassembled WGS sequence"/>
</dbReference>
<dbReference type="GO" id="GO:0005886">
    <property type="term" value="C:plasma membrane"/>
    <property type="evidence" value="ECO:0007669"/>
    <property type="project" value="UniProtKB-SubCell"/>
</dbReference>
<dbReference type="AlphaFoldDB" id="A0A081D178"/>
<evidence type="ECO:0000256" key="4">
    <source>
        <dbReference type="ARBA" id="ARBA00022741"/>
    </source>
</evidence>
<dbReference type="PROSITE" id="PS00211">
    <property type="entry name" value="ABC_TRANSPORTER_1"/>
    <property type="match status" value="1"/>
</dbReference>
<feature type="domain" description="ABC transmembrane type-1" evidence="10">
    <location>
        <begin position="181"/>
        <end position="454"/>
    </location>
</feature>
<dbReference type="eggNOG" id="COG2274">
    <property type="taxonomic scope" value="Bacteria"/>
</dbReference>
<accession>A0A081D178</accession>
<dbReference type="InterPro" id="IPR027417">
    <property type="entry name" value="P-loop_NTPase"/>
</dbReference>
<dbReference type="InterPro" id="IPR005074">
    <property type="entry name" value="Peptidase_C39"/>
</dbReference>
<evidence type="ECO:0000256" key="1">
    <source>
        <dbReference type="ARBA" id="ARBA00004651"/>
    </source>
</evidence>
<comment type="caution">
    <text evidence="12">The sequence shown here is derived from an EMBL/GenBank/DDBJ whole genome shotgun (WGS) entry which is preliminary data.</text>
</comment>
<dbReference type="CDD" id="cd18567">
    <property type="entry name" value="ABC_6TM_CvaB_RaxB_like"/>
    <property type="match status" value="1"/>
</dbReference>
<dbReference type="InterPro" id="IPR003439">
    <property type="entry name" value="ABC_transporter-like_ATP-bd"/>
</dbReference>
<evidence type="ECO:0000256" key="2">
    <source>
        <dbReference type="ARBA" id="ARBA00005417"/>
    </source>
</evidence>
<dbReference type="GO" id="GO:0016887">
    <property type="term" value="F:ATP hydrolysis activity"/>
    <property type="evidence" value="ECO:0007669"/>
    <property type="project" value="InterPro"/>
</dbReference>
<dbReference type="Gene3D" id="1.20.1560.10">
    <property type="entry name" value="ABC transporter type 1, transmembrane domain"/>
    <property type="match status" value="1"/>
</dbReference>
<dbReference type="PROSITE" id="PS50990">
    <property type="entry name" value="PEPTIDASE_C39"/>
    <property type="match status" value="1"/>
</dbReference>
<dbReference type="Gene3D" id="3.90.70.10">
    <property type="entry name" value="Cysteine proteinases"/>
    <property type="match status" value="1"/>
</dbReference>
<dbReference type="PROSITE" id="PS50893">
    <property type="entry name" value="ABC_TRANSPORTER_2"/>
    <property type="match status" value="1"/>
</dbReference>
<dbReference type="Gene3D" id="3.40.50.300">
    <property type="entry name" value="P-loop containing nucleotide triphosphate hydrolases"/>
    <property type="match status" value="1"/>
</dbReference>
<evidence type="ECO:0000259" key="10">
    <source>
        <dbReference type="PROSITE" id="PS50929"/>
    </source>
</evidence>
<dbReference type="EMBL" id="BBJU01000027">
    <property type="protein sequence ID" value="GAK72674.1"/>
    <property type="molecule type" value="Genomic_DNA"/>
</dbReference>
<dbReference type="Pfam" id="PF00005">
    <property type="entry name" value="ABC_tran"/>
    <property type="match status" value="1"/>
</dbReference>
<dbReference type="PANTHER" id="PTHR24221:SF606">
    <property type="entry name" value="COLICIN V SECRETION-PROCESSING ATP-BINDING PROTEIN"/>
    <property type="match status" value="1"/>
</dbReference>
<dbReference type="CDD" id="cd02419">
    <property type="entry name" value="Peptidase_C39C"/>
    <property type="match status" value="1"/>
</dbReference>
<dbReference type="SUPFAM" id="SSF90123">
    <property type="entry name" value="ABC transporter transmembrane region"/>
    <property type="match status" value="1"/>
</dbReference>
<dbReference type="GO" id="GO:0008234">
    <property type="term" value="F:cysteine-type peptidase activity"/>
    <property type="evidence" value="ECO:0007669"/>
    <property type="project" value="InterPro"/>
</dbReference>
<dbReference type="GO" id="GO:0006508">
    <property type="term" value="P:proteolysis"/>
    <property type="evidence" value="ECO:0007669"/>
    <property type="project" value="InterPro"/>
</dbReference>
<evidence type="ECO:0000256" key="7">
    <source>
        <dbReference type="ARBA" id="ARBA00023136"/>
    </source>
</evidence>
<keyword evidence="6 8" id="KW-1133">Transmembrane helix</keyword>
<sequence length="721" mass="79203">MLQSNTQEDCPLLLDVMNNRSRIVPILQSEAAECGLACLAMVASYHGHLVTMSELRRRHAVSAKGTTLKSLISIADDLALTGRALKVEMDGLGELKTPCILHWDMSHYVVLSRANRKWIKIHDPASGHRHLTLTEASAHFTGVALELTPAASFQKRQKVERVHLTDLWSRSAGFIPSFVQILLLTASLQFLALVSPLINQLIVDEAIAKGDFSLLNIIVIGAGLLLLIQGATTLLRGYVQMHFSTLLTFQMRGNLLRHALRLPVPWFEKRRLGDILSRFNSLQPVEDLLTGGLVSGILDGLMAILTLAVMLIYAPYLALVVLASLAVVICTRLITFPWLRNLTNEGLQYQARVDSVFLETIRGARAFKLFGRELERHGVWQNAYVDSLNNNVRLQKIGLKGTAGLSIVTGGELLLVFYLGASAIIRGEMTLGMLLAFLSYRGQFSSAALSFVEQCFKFRMTGLHLERLSDAVHQDSEPGIEAGPHALRPVVGGLSISNLSFRYAEREAWVLKNVSLDITAGQSVVFVGPSGGGKSTLLKVLMGLYPPCEGEVLVDSLSFSAVGMRAYRAQIGVVMQDDQLFAGTIADNIAFFDPEMDMAQVEFVARKVDLHQEIERMPMGYMTLVGDLGTTLSGGQQQRALLARALYKRPKILFLDEGTANLDLLSERRVMQSLKGLGITQIMVAHRPGAIEGASRIFAIEAGEVRELHREIPAQPLQVVP</sequence>
<dbReference type="InterPro" id="IPR039421">
    <property type="entry name" value="Type_1_exporter"/>
</dbReference>
<keyword evidence="3 8" id="KW-0812">Transmembrane</keyword>
<dbReference type="GO" id="GO:0034040">
    <property type="term" value="F:ATPase-coupled lipid transmembrane transporter activity"/>
    <property type="evidence" value="ECO:0007669"/>
    <property type="project" value="TreeGrafter"/>
</dbReference>
<dbReference type="InterPro" id="IPR011527">
    <property type="entry name" value="ABC1_TM_dom"/>
</dbReference>
<dbReference type="PANTHER" id="PTHR24221">
    <property type="entry name" value="ATP-BINDING CASSETTE SUB-FAMILY B"/>
    <property type="match status" value="1"/>
</dbReference>
<protein>
    <submittedName>
        <fullName evidence="12">Putative ABC transporter permease/ATP-binding protein</fullName>
    </submittedName>
</protein>
<evidence type="ECO:0000259" key="9">
    <source>
        <dbReference type="PROSITE" id="PS50893"/>
    </source>
</evidence>